<dbReference type="GO" id="GO:0006887">
    <property type="term" value="P:exocytosis"/>
    <property type="evidence" value="ECO:0007669"/>
    <property type="project" value="TreeGrafter"/>
</dbReference>
<dbReference type="AlphaFoldDB" id="A0A9P7UVV1"/>
<dbReference type="PANTHER" id="PTHR14430:SF0">
    <property type="entry name" value="SEC2P DOMAIN-CONTAINING PROTEIN"/>
    <property type="match status" value="1"/>
</dbReference>
<feature type="coiled-coil region" evidence="2">
    <location>
        <begin position="170"/>
        <end position="211"/>
    </location>
</feature>
<feature type="domain" description="GDP/GTP exchange factor Sec2 N-terminal" evidence="4">
    <location>
        <begin position="64"/>
        <end position="195"/>
    </location>
</feature>
<dbReference type="SUPFAM" id="SSF144284">
    <property type="entry name" value="Sec2 N-terminal region"/>
    <property type="match status" value="1"/>
</dbReference>
<protein>
    <recommendedName>
        <fullName evidence="4">GDP/GTP exchange factor Sec2 N-terminal domain-containing protein</fullName>
    </recommendedName>
</protein>
<feature type="compositionally biased region" description="Basic and acidic residues" evidence="3">
    <location>
        <begin position="942"/>
        <end position="984"/>
    </location>
</feature>
<feature type="compositionally biased region" description="Low complexity" evidence="3">
    <location>
        <begin position="613"/>
        <end position="632"/>
    </location>
</feature>
<dbReference type="GO" id="GO:0051286">
    <property type="term" value="C:cell tip"/>
    <property type="evidence" value="ECO:0007669"/>
    <property type="project" value="TreeGrafter"/>
</dbReference>
<dbReference type="RefSeq" id="XP_043011346.1">
    <property type="nucleotide sequence ID" value="XM_043150259.1"/>
</dbReference>
<sequence length="1026" mass="109686">MAPVPIVNDDNASIKSSKSRHLNGASDSEAHSLVIASLRSQVNDLYSQVTQLNNKLVKSYDRVSDLEDDLHVASANLRSSSLRISQLELERTQHLSALNTGLLVEKSQVTAELTRLMEKATEEAAQRGQAESARADIEKDLDDLSASLFHQANTMVAEARYQRSLSEQKVITAEQALKGAEEAIAIMQQQMQDLQAEKEASETKMQEMQITMGKGKWSARQSTGHPAPSIRLLCSHTPYQEFLLFVAHLRSVHPAAPQQPPAMTTLLPIPFISRLMTEDSEPTLRLDLAPSLNWLSRRSVLAAIHSGQLTIEPIPSAMLLQESQSSSSPGNNTVSCALCGAPIFPSLHTPLSQTRINLPLQNTSTTWSTSLFKRQLNGSATNSPPPSPGHPPRSGKIGTDNLPTQVHIFRVSPSTSNTNALPSVSVTIPSLPIALSYSVSSTSSLPPQPPQHPTAPHHTSTPSQSSSSAIYPLCTSGWCLPRLRATCSLWAFVRSGIVEKVWEEEVSNVPSAETASSGITIKSEKVAPPTPPPRRRGLWGMATALQERAANWSEGDKDKDKNKKEKEKEKKVAVPPPTPPKQPQTTEKRLPAAVPATPPPVHPVISSLNVNNASSISTPGSLSSSPTTTTAAAPPPLPKRNEGRARGNRQSLVMDKPSEESEPTVLFAVPHSPTAATLPAGPTPDDTTTTTNEEGPSASIKADDTQPSPARIPLPESRPGTPSTPVVASSGLNAPPPLPARAVARGPRPMRPRPGSRPVTPTPTAAANNNANGNTEEEGEGKKTEMETEKEKEETETRMEGGGDGGKPDKVTSETETVQEASVTIEERATTMATAEEVDASSSTAHASPLASASAGDEQERDTDASAASSGGSGTAGEDTNPNMGTEKHGPSRVPISEVVDVNGVGTTASEDGGSADPPVHGENEQSKTQTTTTSTQAAEEVEGKEKDTVDTSKETETLQVEQKKEKESEKQEDTGADTVKTEKIEDKGKDDVVYIGDSTWEERTWKEVVRLKEDMFWARIGGLRD</sequence>
<feature type="compositionally biased region" description="Basic and acidic residues" evidence="3">
    <location>
        <begin position="780"/>
        <end position="813"/>
    </location>
</feature>
<dbReference type="Pfam" id="PF06428">
    <property type="entry name" value="Sec2p"/>
    <property type="match status" value="1"/>
</dbReference>
<evidence type="ECO:0000256" key="2">
    <source>
        <dbReference type="SAM" id="Coils"/>
    </source>
</evidence>
<keyword evidence="6" id="KW-1185">Reference proteome</keyword>
<evidence type="ECO:0000313" key="5">
    <source>
        <dbReference type="EMBL" id="KAG7094876.1"/>
    </source>
</evidence>
<dbReference type="GO" id="GO:0005085">
    <property type="term" value="F:guanyl-nucleotide exchange factor activity"/>
    <property type="evidence" value="ECO:0007669"/>
    <property type="project" value="InterPro"/>
</dbReference>
<accession>A0A9P7UVV1</accession>
<feature type="compositionally biased region" description="Low complexity" evidence="3">
    <location>
        <begin position="454"/>
        <end position="466"/>
    </location>
</feature>
<reference evidence="5" key="1">
    <citation type="journal article" date="2021" name="Genome Biol. Evol.">
        <title>The assembled and annotated genome of the fairy-ring fungus Marasmius oreades.</title>
        <authorList>
            <person name="Hiltunen M."/>
            <person name="Ament-Velasquez S.L."/>
            <person name="Johannesson H."/>
        </authorList>
    </citation>
    <scope>NUCLEOTIDE SEQUENCE</scope>
    <source>
        <strain evidence="5">03SP1</strain>
    </source>
</reference>
<feature type="compositionally biased region" description="Basic and acidic residues" evidence="3">
    <location>
        <begin position="554"/>
        <end position="572"/>
    </location>
</feature>
<name>A0A9P7UVV1_9AGAR</name>
<feature type="region of interest" description="Disordered" evidence="3">
    <location>
        <begin position="376"/>
        <end position="401"/>
    </location>
</feature>
<dbReference type="Gene3D" id="6.10.140.910">
    <property type="match status" value="1"/>
</dbReference>
<dbReference type="InterPro" id="IPR009449">
    <property type="entry name" value="Sec2_N"/>
</dbReference>
<evidence type="ECO:0000259" key="4">
    <source>
        <dbReference type="Pfam" id="PF06428"/>
    </source>
</evidence>
<feature type="region of interest" description="Disordered" evidence="3">
    <location>
        <begin position="439"/>
        <end position="466"/>
    </location>
</feature>
<feature type="region of interest" description="Disordered" evidence="3">
    <location>
        <begin position="506"/>
        <end position="984"/>
    </location>
</feature>
<organism evidence="5 6">
    <name type="scientific">Marasmius oreades</name>
    <name type="common">fairy-ring Marasmius</name>
    <dbReference type="NCBI Taxonomy" id="181124"/>
    <lineage>
        <taxon>Eukaryota</taxon>
        <taxon>Fungi</taxon>
        <taxon>Dikarya</taxon>
        <taxon>Basidiomycota</taxon>
        <taxon>Agaricomycotina</taxon>
        <taxon>Agaricomycetes</taxon>
        <taxon>Agaricomycetidae</taxon>
        <taxon>Agaricales</taxon>
        <taxon>Marasmiineae</taxon>
        <taxon>Marasmiaceae</taxon>
        <taxon>Marasmius</taxon>
    </lineage>
</organism>
<dbReference type="OrthoDB" id="1748564at2759"/>
<feature type="coiled-coil region" evidence="2">
    <location>
        <begin position="35"/>
        <end position="69"/>
    </location>
</feature>
<dbReference type="EMBL" id="CM032183">
    <property type="protein sequence ID" value="KAG7094876.1"/>
    <property type="molecule type" value="Genomic_DNA"/>
</dbReference>
<dbReference type="InterPro" id="IPR040351">
    <property type="entry name" value="RAB3IL/RAB3IP/Sec2"/>
</dbReference>
<dbReference type="PANTHER" id="PTHR14430">
    <property type="entry name" value="RABIN3-RELATED"/>
    <property type="match status" value="1"/>
</dbReference>
<feature type="compositionally biased region" description="Polar residues" evidence="3">
    <location>
        <begin position="720"/>
        <end position="732"/>
    </location>
</feature>
<feature type="compositionally biased region" description="Polar residues" evidence="3">
    <location>
        <begin position="508"/>
        <end position="520"/>
    </location>
</feature>
<keyword evidence="1 2" id="KW-0175">Coiled coil</keyword>
<feature type="region of interest" description="Disordered" evidence="3">
    <location>
        <begin position="1"/>
        <end position="26"/>
    </location>
</feature>
<dbReference type="KEGG" id="more:E1B28_005683"/>
<gene>
    <name evidence="5" type="ORF">E1B28_005683</name>
</gene>
<evidence type="ECO:0000256" key="3">
    <source>
        <dbReference type="SAM" id="MobiDB-lite"/>
    </source>
</evidence>
<dbReference type="Proteomes" id="UP001049176">
    <property type="component" value="Chromosome 3"/>
</dbReference>
<feature type="compositionally biased region" description="Low complexity" evidence="3">
    <location>
        <begin position="673"/>
        <end position="691"/>
    </location>
</feature>
<evidence type="ECO:0000256" key="1">
    <source>
        <dbReference type="ARBA" id="ARBA00023054"/>
    </source>
</evidence>
<feature type="compositionally biased region" description="Low complexity" evidence="3">
    <location>
        <begin position="927"/>
        <end position="937"/>
    </location>
</feature>
<dbReference type="GeneID" id="66074759"/>
<dbReference type="GO" id="GO:0070319">
    <property type="term" value="C:Golgi to plasma membrane transport vesicle"/>
    <property type="evidence" value="ECO:0007669"/>
    <property type="project" value="TreeGrafter"/>
</dbReference>
<evidence type="ECO:0000313" key="6">
    <source>
        <dbReference type="Proteomes" id="UP001049176"/>
    </source>
</evidence>
<dbReference type="CDD" id="cd21044">
    <property type="entry name" value="Rab11BD_RAB3IP_like"/>
    <property type="match status" value="1"/>
</dbReference>
<comment type="caution">
    <text evidence="5">The sequence shown here is derived from an EMBL/GenBank/DDBJ whole genome shotgun (WGS) entry which is preliminary data.</text>
</comment>
<proteinExistence type="predicted"/>